<evidence type="ECO:0000313" key="1">
    <source>
        <dbReference type="EMBL" id="EUC58845.1"/>
    </source>
</evidence>
<name>A0A0A1UJ11_9AGAM</name>
<protein>
    <recommendedName>
        <fullName evidence="3">F-box-like domain protein</fullName>
    </recommendedName>
</protein>
<accession>A0A0A1UJ11</accession>
<comment type="caution">
    <text evidence="1">The sequence shown here is derived from an EMBL/GenBank/DDBJ whole genome shotgun (WGS) entry which is preliminary data.</text>
</comment>
<dbReference type="OrthoDB" id="3239842at2759"/>
<sequence length="328" mass="37465">MLQDNDYHHTWPPLFPLASSEIDRFNGFAEFLSSLRLWGFKLNWSQLRFSNLVDLQIQHIRVENTSEVADLLFAIGSAPNLRSLQLVDVRIHPEVIQTNPIEMQGGLPVFHPNLELVFLKNIRWCLLSLLLQSIIPGSYRIVLSYTLKEYLIRYTTDLAALKESPLQGYNIDTLMTSRKWVRDSDLLHSLLKAIPTIKTLSVVQCEFTRDILRALVRPLEPKSDGSEINFPTIRRLHIMDSSFEYSDLDGLKEVVTSHGIQGIKLGGSTSGSKSGHASTPEGWVRFEDSKDDERTASTVAWLQDNVPNFLLVKRFQDLPDYDFQTYDS</sequence>
<reference evidence="2" key="1">
    <citation type="journal article" date="2014" name="Genome Announc.">
        <title>Draft genome sequence of the plant-pathogenic soil fungus Rhizoctonia solani anastomosis group 3 strain Rhs1AP.</title>
        <authorList>
            <person name="Cubeta M.A."/>
            <person name="Thomas E."/>
            <person name="Dean R.A."/>
            <person name="Jabaji S."/>
            <person name="Neate S.M."/>
            <person name="Tavantzis S."/>
            <person name="Toda T."/>
            <person name="Vilgalys R."/>
            <person name="Bharathan N."/>
            <person name="Fedorova-Abrams N."/>
            <person name="Pakala S.B."/>
            <person name="Pakala S.M."/>
            <person name="Zafar N."/>
            <person name="Joardar V."/>
            <person name="Losada L."/>
            <person name="Nierman W.C."/>
        </authorList>
    </citation>
    <scope>NUCLEOTIDE SEQUENCE [LARGE SCALE GENOMIC DNA]</scope>
    <source>
        <strain evidence="2">AG-3</strain>
    </source>
</reference>
<evidence type="ECO:0000313" key="2">
    <source>
        <dbReference type="Proteomes" id="UP000030108"/>
    </source>
</evidence>
<organism evidence="1 2">
    <name type="scientific">Rhizoctonia solani AG-3 Rhs1AP</name>
    <dbReference type="NCBI Taxonomy" id="1086054"/>
    <lineage>
        <taxon>Eukaryota</taxon>
        <taxon>Fungi</taxon>
        <taxon>Dikarya</taxon>
        <taxon>Basidiomycota</taxon>
        <taxon>Agaricomycotina</taxon>
        <taxon>Agaricomycetes</taxon>
        <taxon>Cantharellales</taxon>
        <taxon>Ceratobasidiaceae</taxon>
        <taxon>Rhizoctonia</taxon>
    </lineage>
</organism>
<dbReference type="EMBL" id="JATN01000321">
    <property type="protein sequence ID" value="EUC58845.1"/>
    <property type="molecule type" value="Genomic_DNA"/>
</dbReference>
<dbReference type="AlphaFoldDB" id="A0A0A1UJ11"/>
<gene>
    <name evidence="1" type="ORF">RSOL_281520</name>
</gene>
<feature type="non-terminal residue" evidence="1">
    <location>
        <position position="328"/>
    </location>
</feature>
<evidence type="ECO:0008006" key="3">
    <source>
        <dbReference type="Google" id="ProtNLM"/>
    </source>
</evidence>
<proteinExistence type="predicted"/>
<dbReference type="SUPFAM" id="SSF52047">
    <property type="entry name" value="RNI-like"/>
    <property type="match status" value="1"/>
</dbReference>
<dbReference type="Proteomes" id="UP000030108">
    <property type="component" value="Unassembled WGS sequence"/>
</dbReference>